<dbReference type="RefSeq" id="WP_344528075.1">
    <property type="nucleotide sequence ID" value="NZ_BAAAUG010000158.1"/>
</dbReference>
<dbReference type="PANTHER" id="PTHR36852:SF1">
    <property type="entry name" value="PROTEIN GVPL 2"/>
    <property type="match status" value="1"/>
</dbReference>
<dbReference type="EMBL" id="BAAAUG010000158">
    <property type="protein sequence ID" value="GAA3139819.1"/>
    <property type="molecule type" value="Genomic_DNA"/>
</dbReference>
<accession>A0ABP6N9M6</accession>
<evidence type="ECO:0000256" key="2">
    <source>
        <dbReference type="ARBA" id="ARBA00035108"/>
    </source>
</evidence>
<organism evidence="4 5">
    <name type="scientific">Streptomyces rectiviolaceus</name>
    <dbReference type="NCBI Taxonomy" id="332591"/>
    <lineage>
        <taxon>Bacteria</taxon>
        <taxon>Bacillati</taxon>
        <taxon>Actinomycetota</taxon>
        <taxon>Actinomycetes</taxon>
        <taxon>Kitasatosporales</taxon>
        <taxon>Streptomycetaceae</taxon>
        <taxon>Streptomyces</taxon>
    </lineage>
</organism>
<dbReference type="Proteomes" id="UP001501637">
    <property type="component" value="Unassembled WGS sequence"/>
</dbReference>
<proteinExistence type="inferred from homology"/>
<evidence type="ECO:0000256" key="1">
    <source>
        <dbReference type="ARBA" id="ARBA00022987"/>
    </source>
</evidence>
<evidence type="ECO:0000313" key="5">
    <source>
        <dbReference type="Proteomes" id="UP001501637"/>
    </source>
</evidence>
<reference evidence="5" key="1">
    <citation type="journal article" date="2019" name="Int. J. Syst. Evol. Microbiol.">
        <title>The Global Catalogue of Microorganisms (GCM) 10K type strain sequencing project: providing services to taxonomists for standard genome sequencing and annotation.</title>
        <authorList>
            <consortium name="The Broad Institute Genomics Platform"/>
            <consortium name="The Broad Institute Genome Sequencing Center for Infectious Disease"/>
            <person name="Wu L."/>
            <person name="Ma J."/>
        </authorList>
    </citation>
    <scope>NUCLEOTIDE SEQUENCE [LARGE SCALE GENOMIC DNA]</scope>
    <source>
        <strain evidence="5">JCM 9092</strain>
    </source>
</reference>
<name>A0ABP6N9M6_9ACTN</name>
<evidence type="ECO:0000256" key="3">
    <source>
        <dbReference type="ARBA" id="ARBA00035643"/>
    </source>
</evidence>
<keyword evidence="5" id="KW-1185">Reference proteome</keyword>
<evidence type="ECO:0000313" key="4">
    <source>
        <dbReference type="EMBL" id="GAA3139819.1"/>
    </source>
</evidence>
<sequence>MTADGLYVYAVVRAGTPLPVGAAGVGSPPAALRKVGTGAVAAVVSAAPAQLRARRRDLLAHQSLLTGLAEAGPVLPMRFGAVAPDEATLRAQLSAAEASHLATLKQLAGHVEINVKALPARDSLASLVAGEPTVRRLRDEARRRPGYEANVRLGEAVASALSRRAAEAGRRLLRDLASMARATAAGPDVQGCALNVSFLVGRTDTDRFRATVERFAAAHQEHVELRLAGPLPCYSFVDAVQAPQVAAGQG</sequence>
<gene>
    <name evidence="4" type="ORF">GCM10010449_69810</name>
</gene>
<comment type="subcellular location">
    <subcellularLocation>
        <location evidence="2">Gas vesicle</location>
    </subcellularLocation>
</comment>
<protein>
    <submittedName>
        <fullName evidence="4">GvpL/GvpF family gas vesicle protein</fullName>
    </submittedName>
</protein>
<dbReference type="InterPro" id="IPR009430">
    <property type="entry name" value="GvpL/GvpF"/>
</dbReference>
<dbReference type="PANTHER" id="PTHR36852">
    <property type="entry name" value="PROTEIN GVPL 2"/>
    <property type="match status" value="1"/>
</dbReference>
<dbReference type="Pfam" id="PF06386">
    <property type="entry name" value="GvpL_GvpF"/>
    <property type="match status" value="1"/>
</dbReference>
<comment type="caution">
    <text evidence="4">The sequence shown here is derived from an EMBL/GenBank/DDBJ whole genome shotgun (WGS) entry which is preliminary data.</text>
</comment>
<keyword evidence="1" id="KW-0304">Gas vesicle</keyword>
<comment type="similarity">
    <text evidence="3">Belongs to the gas vesicle GvpF/GvpL family.</text>
</comment>